<feature type="chain" id="PRO_5030138150" description="Pyridoxamine 5'-phosphate oxidase N-terminal domain-containing protein" evidence="1">
    <location>
        <begin position="25"/>
        <end position="188"/>
    </location>
</feature>
<dbReference type="InterPro" id="IPR011576">
    <property type="entry name" value="Pyridox_Oxase_N"/>
</dbReference>
<dbReference type="InterPro" id="IPR012349">
    <property type="entry name" value="Split_barrel_FMN-bd"/>
</dbReference>
<dbReference type="Gene3D" id="2.30.110.10">
    <property type="entry name" value="Electron Transport, Fmn-binding Protein, Chain A"/>
    <property type="match status" value="1"/>
</dbReference>
<evidence type="ECO:0000259" key="2">
    <source>
        <dbReference type="Pfam" id="PF01243"/>
    </source>
</evidence>
<reference evidence="3 4" key="1">
    <citation type="submission" date="2019-11" db="EMBL/GenBank/DDBJ databases">
        <authorList>
            <person name="Holert J."/>
        </authorList>
    </citation>
    <scope>NUCLEOTIDE SEQUENCE [LARGE SCALE GENOMIC DNA]</scope>
    <source>
        <strain evidence="3">BC5_2</strain>
    </source>
</reference>
<dbReference type="PANTHER" id="PTHR34818">
    <property type="entry name" value="PROTEIN BLI-3"/>
    <property type="match status" value="1"/>
</dbReference>
<evidence type="ECO:0000313" key="3">
    <source>
        <dbReference type="EMBL" id="CAA0119662.1"/>
    </source>
</evidence>
<dbReference type="Proteomes" id="UP000434580">
    <property type="component" value="Unassembled WGS sequence"/>
</dbReference>
<dbReference type="AlphaFoldDB" id="A0A5S9QNP8"/>
<protein>
    <recommendedName>
        <fullName evidence="2">Pyridoxamine 5'-phosphate oxidase N-terminal domain-containing protein</fullName>
    </recommendedName>
</protein>
<feature type="signal peptide" evidence="1">
    <location>
        <begin position="1"/>
        <end position="24"/>
    </location>
</feature>
<organism evidence="3 4">
    <name type="scientific">BD1-7 clade bacterium</name>
    <dbReference type="NCBI Taxonomy" id="2029982"/>
    <lineage>
        <taxon>Bacteria</taxon>
        <taxon>Pseudomonadati</taxon>
        <taxon>Pseudomonadota</taxon>
        <taxon>Gammaproteobacteria</taxon>
        <taxon>Cellvibrionales</taxon>
        <taxon>Spongiibacteraceae</taxon>
        <taxon>BD1-7 clade</taxon>
    </lineage>
</organism>
<feature type="domain" description="Pyridoxamine 5'-phosphate oxidase N-terminal" evidence="2">
    <location>
        <begin position="40"/>
        <end position="129"/>
    </location>
</feature>
<dbReference type="EMBL" id="CACSII010000020">
    <property type="protein sequence ID" value="CAA0119662.1"/>
    <property type="molecule type" value="Genomic_DNA"/>
</dbReference>
<proteinExistence type="predicted"/>
<keyword evidence="1" id="KW-0732">Signal</keyword>
<gene>
    <name evidence="3" type="ORF">DPBNPPHM_02493</name>
</gene>
<name>A0A5S9QNP8_9GAMM</name>
<sequence length="188" mass="21209">MNKALVYSTTIGACLLFSVMLLTAASAVSQPADRQVFLDTVLSIINEAEYTTLITVGEDGFPRARTVKPSGADDDLTIWVATRPQTRKVHQISHNPKVELHYIADDYKSYVSIMGLARLHSSPKVAREHDFFPRALRDKLWPGFPNEYQLFEIKPVWIEALGRGIKPDRYTWKPQSLCIDAAHCPKKP</sequence>
<dbReference type="Pfam" id="PF01243">
    <property type="entry name" value="PNPOx_N"/>
    <property type="match status" value="1"/>
</dbReference>
<evidence type="ECO:0000256" key="1">
    <source>
        <dbReference type="SAM" id="SignalP"/>
    </source>
</evidence>
<dbReference type="SUPFAM" id="SSF50475">
    <property type="entry name" value="FMN-binding split barrel"/>
    <property type="match status" value="1"/>
</dbReference>
<accession>A0A5S9QNP8</accession>
<dbReference type="PANTHER" id="PTHR34818:SF1">
    <property type="entry name" value="PROTEIN BLI-3"/>
    <property type="match status" value="1"/>
</dbReference>
<evidence type="ECO:0000313" key="4">
    <source>
        <dbReference type="Proteomes" id="UP000434580"/>
    </source>
</evidence>
<dbReference type="OrthoDB" id="1432662at2"/>
<dbReference type="InterPro" id="IPR052917">
    <property type="entry name" value="Stress-Dev_Protein"/>
</dbReference>